<dbReference type="AlphaFoldDB" id="A0AAD6XYR6"/>
<accession>A0AAD6XYR6</accession>
<proteinExistence type="predicted"/>
<keyword evidence="3" id="KW-1185">Reference proteome</keyword>
<organism evidence="2 3">
    <name type="scientific">Mycena belliarum</name>
    <dbReference type="NCBI Taxonomy" id="1033014"/>
    <lineage>
        <taxon>Eukaryota</taxon>
        <taxon>Fungi</taxon>
        <taxon>Dikarya</taxon>
        <taxon>Basidiomycota</taxon>
        <taxon>Agaricomycotina</taxon>
        <taxon>Agaricomycetes</taxon>
        <taxon>Agaricomycetidae</taxon>
        <taxon>Agaricales</taxon>
        <taxon>Marasmiineae</taxon>
        <taxon>Mycenaceae</taxon>
        <taxon>Mycena</taxon>
    </lineage>
</organism>
<protein>
    <submittedName>
        <fullName evidence="2">Uncharacterized protein</fullName>
    </submittedName>
</protein>
<evidence type="ECO:0000256" key="1">
    <source>
        <dbReference type="SAM" id="MobiDB-lite"/>
    </source>
</evidence>
<comment type="caution">
    <text evidence="2">The sequence shown here is derived from an EMBL/GenBank/DDBJ whole genome shotgun (WGS) entry which is preliminary data.</text>
</comment>
<evidence type="ECO:0000313" key="3">
    <source>
        <dbReference type="Proteomes" id="UP001222325"/>
    </source>
</evidence>
<sequence length="436" mass="47818">MKHFRSALDNCQNPSTLQATALFTKTCLGFPSSTTPVFSTPHAVFAIKPNNTFAMFILTVYKCSKTLYQARSAEMPFIMLFLRDGIIWFLIVFGVDGLQMLVWATERATLTQVLIIPSLVLHSLVASRVLLNSGSLRGLGCPFAGYRPPALHPPPPASLNAALNARQHRRHTVRSGTVPHAQNRPRIRGSLCSCGSGDVRVVHTAAAVCIAISALALQPKSTSPRPDVRQRLQGHIQSALDARARPVLARVYSIYIQHGICLATQVRSRRPNRALHAPRLRTGCPRTLSVVRAPRVLCPPFTLPHSPRRCVTRRPCTPAVPQAAQTLPFSHSAASAHVRTNLICRTRRLPSTGALPPSSLASAPGCHDLRACRKPCRPPYSSSSPRSYGPAPLKLRDGPLRPTRSMRTDRTLRSRMRELCFQNASGTPSSAIQRRH</sequence>
<gene>
    <name evidence="2" type="ORF">B0H15DRAFT_984812</name>
</gene>
<evidence type="ECO:0000313" key="2">
    <source>
        <dbReference type="EMBL" id="KAJ7102302.1"/>
    </source>
</evidence>
<feature type="region of interest" description="Disordered" evidence="1">
    <location>
        <begin position="377"/>
        <end position="413"/>
    </location>
</feature>
<name>A0AAD6XYR6_9AGAR</name>
<reference evidence="2" key="1">
    <citation type="submission" date="2023-03" db="EMBL/GenBank/DDBJ databases">
        <title>Massive genome expansion in bonnet fungi (Mycena s.s.) driven by repeated elements and novel gene families across ecological guilds.</title>
        <authorList>
            <consortium name="Lawrence Berkeley National Laboratory"/>
            <person name="Harder C.B."/>
            <person name="Miyauchi S."/>
            <person name="Viragh M."/>
            <person name="Kuo A."/>
            <person name="Thoen E."/>
            <person name="Andreopoulos B."/>
            <person name="Lu D."/>
            <person name="Skrede I."/>
            <person name="Drula E."/>
            <person name="Henrissat B."/>
            <person name="Morin E."/>
            <person name="Kohler A."/>
            <person name="Barry K."/>
            <person name="LaButti K."/>
            <person name="Morin E."/>
            <person name="Salamov A."/>
            <person name="Lipzen A."/>
            <person name="Mereny Z."/>
            <person name="Hegedus B."/>
            <person name="Baldrian P."/>
            <person name="Stursova M."/>
            <person name="Weitz H."/>
            <person name="Taylor A."/>
            <person name="Grigoriev I.V."/>
            <person name="Nagy L.G."/>
            <person name="Martin F."/>
            <person name="Kauserud H."/>
        </authorList>
    </citation>
    <scope>NUCLEOTIDE SEQUENCE</scope>
    <source>
        <strain evidence="2">CBHHK173m</strain>
    </source>
</reference>
<dbReference type="Proteomes" id="UP001222325">
    <property type="component" value="Unassembled WGS sequence"/>
</dbReference>
<feature type="compositionally biased region" description="Low complexity" evidence="1">
    <location>
        <begin position="379"/>
        <end position="390"/>
    </location>
</feature>
<dbReference type="EMBL" id="JARJCN010000003">
    <property type="protein sequence ID" value="KAJ7102302.1"/>
    <property type="molecule type" value="Genomic_DNA"/>
</dbReference>